<feature type="region of interest" description="Disordered" evidence="1">
    <location>
        <begin position="133"/>
        <end position="156"/>
    </location>
</feature>
<evidence type="ECO:0008006" key="3">
    <source>
        <dbReference type="Google" id="ProtNLM"/>
    </source>
</evidence>
<dbReference type="AlphaFoldDB" id="A0AAU7ZTS6"/>
<dbReference type="RefSeq" id="WP_353065408.1">
    <property type="nucleotide sequence ID" value="NZ_CP132942.1"/>
</dbReference>
<name>A0AAU7ZTS6_9BACT</name>
<organism evidence="2">
    <name type="scientific">Tunturiibacter psychrotolerans</name>
    <dbReference type="NCBI Taxonomy" id="3069686"/>
    <lineage>
        <taxon>Bacteria</taxon>
        <taxon>Pseudomonadati</taxon>
        <taxon>Acidobacteriota</taxon>
        <taxon>Terriglobia</taxon>
        <taxon>Terriglobales</taxon>
        <taxon>Acidobacteriaceae</taxon>
        <taxon>Tunturiibacter</taxon>
    </lineage>
</organism>
<dbReference type="InterPro" id="IPR029039">
    <property type="entry name" value="Flavoprotein-like_sf"/>
</dbReference>
<dbReference type="KEGG" id="tpsc:RBB77_05515"/>
<dbReference type="EMBL" id="CP132942">
    <property type="protein sequence ID" value="XCB34352.1"/>
    <property type="molecule type" value="Genomic_DNA"/>
</dbReference>
<evidence type="ECO:0000256" key="1">
    <source>
        <dbReference type="SAM" id="MobiDB-lite"/>
    </source>
</evidence>
<feature type="compositionally biased region" description="Basic and acidic residues" evidence="1">
    <location>
        <begin position="140"/>
        <end position="156"/>
    </location>
</feature>
<proteinExistence type="predicted"/>
<accession>A0AAU7ZTS6</accession>
<evidence type="ECO:0000313" key="2">
    <source>
        <dbReference type="EMBL" id="XCB34352.1"/>
    </source>
</evidence>
<dbReference type="SUPFAM" id="SSF52218">
    <property type="entry name" value="Flavoproteins"/>
    <property type="match status" value="1"/>
</dbReference>
<gene>
    <name evidence="2" type="ORF">RBB77_05515</name>
</gene>
<sequence length="156" mass="16633">MSHVLVVFQADTEQTEQLALAAGVGAVESEAGIRLRRLRVPGAVEVGHKGYGTLREADLLWADTVIVGLEGERAGTEELDGLLTVLKELDPIQMKGKRAWTFGPEGTASGKTEAQKIVEESLLAAGITPLPSVASDASDATERMKDVGRQLGRERI</sequence>
<reference evidence="2" key="1">
    <citation type="submission" date="2023-08" db="EMBL/GenBank/DDBJ databases">
        <authorList>
            <person name="Messyasz A."/>
            <person name="Mannisto M.K."/>
            <person name="Kerkhof L.J."/>
            <person name="Haggblom M."/>
        </authorList>
    </citation>
    <scope>NUCLEOTIDE SEQUENCE</scope>
    <source>
        <strain evidence="2">X5P6</strain>
    </source>
</reference>
<reference evidence="2" key="2">
    <citation type="journal article" date="2024" name="Environ. Microbiol.">
        <title>Genome analysis and description of Tunturibacter gen. nov. expands the diversity of Terriglobia in tundra soils.</title>
        <authorList>
            <person name="Messyasz A."/>
            <person name="Mannisto M.K."/>
            <person name="Kerkhof L.J."/>
            <person name="Haggblom M.M."/>
        </authorList>
    </citation>
    <scope>NUCLEOTIDE SEQUENCE</scope>
    <source>
        <strain evidence="2">X5P6</strain>
    </source>
</reference>
<protein>
    <recommendedName>
        <fullName evidence="3">Flavodoxin</fullName>
    </recommendedName>
</protein>
<dbReference type="Gene3D" id="3.40.50.360">
    <property type="match status" value="1"/>
</dbReference>